<name>A0AAV4RJ30_CAEEX</name>
<accession>A0AAV4RJ30</accession>
<dbReference type="EMBL" id="BPLR01008136">
    <property type="protein sequence ID" value="GIY22328.1"/>
    <property type="molecule type" value="Genomic_DNA"/>
</dbReference>
<gene>
    <name evidence="1" type="ORF">CEXT_403811</name>
</gene>
<evidence type="ECO:0000313" key="1">
    <source>
        <dbReference type="EMBL" id="GIY22328.1"/>
    </source>
</evidence>
<organism evidence="1 2">
    <name type="scientific">Caerostris extrusa</name>
    <name type="common">Bark spider</name>
    <name type="synonym">Caerostris bankana</name>
    <dbReference type="NCBI Taxonomy" id="172846"/>
    <lineage>
        <taxon>Eukaryota</taxon>
        <taxon>Metazoa</taxon>
        <taxon>Ecdysozoa</taxon>
        <taxon>Arthropoda</taxon>
        <taxon>Chelicerata</taxon>
        <taxon>Arachnida</taxon>
        <taxon>Araneae</taxon>
        <taxon>Araneomorphae</taxon>
        <taxon>Entelegynae</taxon>
        <taxon>Araneoidea</taxon>
        <taxon>Araneidae</taxon>
        <taxon>Caerostris</taxon>
    </lineage>
</organism>
<reference evidence="1 2" key="1">
    <citation type="submission" date="2021-06" db="EMBL/GenBank/DDBJ databases">
        <title>Caerostris extrusa draft genome.</title>
        <authorList>
            <person name="Kono N."/>
            <person name="Arakawa K."/>
        </authorList>
    </citation>
    <scope>NUCLEOTIDE SEQUENCE [LARGE SCALE GENOMIC DNA]</scope>
</reference>
<feature type="non-terminal residue" evidence="1">
    <location>
        <position position="1"/>
    </location>
</feature>
<proteinExistence type="predicted"/>
<dbReference type="AlphaFoldDB" id="A0AAV4RJ30"/>
<keyword evidence="2" id="KW-1185">Reference proteome</keyword>
<protein>
    <submittedName>
        <fullName evidence="1">Uncharacterized protein</fullName>
    </submittedName>
</protein>
<dbReference type="Proteomes" id="UP001054945">
    <property type="component" value="Unassembled WGS sequence"/>
</dbReference>
<sequence>DTLNSPFAVAKNINSKAHMNMIDINGIRKINSKNFELSNDYFMM</sequence>
<evidence type="ECO:0000313" key="2">
    <source>
        <dbReference type="Proteomes" id="UP001054945"/>
    </source>
</evidence>
<comment type="caution">
    <text evidence="1">The sequence shown here is derived from an EMBL/GenBank/DDBJ whole genome shotgun (WGS) entry which is preliminary data.</text>
</comment>